<dbReference type="AlphaFoldDB" id="A0A2R4X079"/>
<keyword evidence="6" id="KW-1185">Reference proteome</keyword>
<name>A0A2R4X079_9EURY</name>
<evidence type="ECO:0000256" key="1">
    <source>
        <dbReference type="ARBA" id="ARBA00001946"/>
    </source>
</evidence>
<sequence>MDGPIDAVGFDLDETLIVPERDRSDLLASACATAGVAPIDREAYLDAHDAVPADRIDRTREPIFERLCPDDAAALADAYCAAMADAVTLLPQARAAIRVARDRGCRVGICTDGPVRAQRAKLDAVGLSGVADVEVITGAIDARKPDPAVYEAFCDRLGVSPERTLFVGDGPDNDVRGAASAGLRTAQVVTNGATAHPDADAVLDRSTLADGLTELLQPSNELQ</sequence>
<dbReference type="GeneID" id="36511957"/>
<dbReference type="SUPFAM" id="SSF56784">
    <property type="entry name" value="HAD-like"/>
    <property type="match status" value="1"/>
</dbReference>
<dbReference type="Proteomes" id="UP000244727">
    <property type="component" value="Chromosome"/>
</dbReference>
<dbReference type="SFLD" id="SFLDG01129">
    <property type="entry name" value="C1.5:_HAD__Beta-PGM__Phosphata"/>
    <property type="match status" value="1"/>
</dbReference>
<comment type="cofactor">
    <cofactor evidence="1">
        <name>Mg(2+)</name>
        <dbReference type="ChEBI" id="CHEBI:18420"/>
    </cofactor>
</comment>
<dbReference type="GO" id="GO:0016787">
    <property type="term" value="F:hydrolase activity"/>
    <property type="evidence" value="ECO:0007669"/>
    <property type="project" value="UniProtKB-KW"/>
</dbReference>
<evidence type="ECO:0000256" key="3">
    <source>
        <dbReference type="ARBA" id="ARBA00022801"/>
    </source>
</evidence>
<dbReference type="GO" id="GO:0044281">
    <property type="term" value="P:small molecule metabolic process"/>
    <property type="evidence" value="ECO:0007669"/>
    <property type="project" value="UniProtKB-ARBA"/>
</dbReference>
<dbReference type="NCBIfam" id="TIGR01549">
    <property type="entry name" value="HAD-SF-IA-v1"/>
    <property type="match status" value="1"/>
</dbReference>
<gene>
    <name evidence="5" type="ORF">HARCEL1_05580</name>
</gene>
<evidence type="ECO:0000313" key="6">
    <source>
        <dbReference type="Proteomes" id="UP000244727"/>
    </source>
</evidence>
<dbReference type="KEGG" id="harc:HARCEL1_05580"/>
<dbReference type="RefSeq" id="WP_108381577.1">
    <property type="nucleotide sequence ID" value="NZ_CP028858.1"/>
</dbReference>
<dbReference type="NCBIfam" id="TIGR01509">
    <property type="entry name" value="HAD-SF-IA-v3"/>
    <property type="match status" value="1"/>
</dbReference>
<evidence type="ECO:0000256" key="4">
    <source>
        <dbReference type="ARBA" id="ARBA00022842"/>
    </source>
</evidence>
<dbReference type="Pfam" id="PF00702">
    <property type="entry name" value="Hydrolase"/>
    <property type="match status" value="1"/>
</dbReference>
<proteinExistence type="inferred from homology"/>
<dbReference type="InterPro" id="IPR051400">
    <property type="entry name" value="HAD-like_hydrolase"/>
</dbReference>
<dbReference type="InterPro" id="IPR023214">
    <property type="entry name" value="HAD_sf"/>
</dbReference>
<evidence type="ECO:0000313" key="5">
    <source>
        <dbReference type="EMBL" id="AWB27208.1"/>
    </source>
</evidence>
<evidence type="ECO:0000256" key="2">
    <source>
        <dbReference type="ARBA" id="ARBA00007958"/>
    </source>
</evidence>
<dbReference type="InterPro" id="IPR036412">
    <property type="entry name" value="HAD-like_sf"/>
</dbReference>
<dbReference type="InterPro" id="IPR006439">
    <property type="entry name" value="HAD-SF_hydro_IA"/>
</dbReference>
<protein>
    <submittedName>
        <fullName evidence="5">HAD family hydrolase</fullName>
    </submittedName>
</protein>
<keyword evidence="3 5" id="KW-0378">Hydrolase</keyword>
<dbReference type="EMBL" id="CP028858">
    <property type="protein sequence ID" value="AWB27208.1"/>
    <property type="molecule type" value="Genomic_DNA"/>
</dbReference>
<reference evidence="5 6" key="1">
    <citation type="submission" date="2018-04" db="EMBL/GenBank/DDBJ databases">
        <title>Halococcoides cellulosivorans gen. nov., sp. nov., an extremely halophilic cellulose-utilizing haloarchaeon from hypersaline lakes.</title>
        <authorList>
            <person name="Sorokin D.Y."/>
            <person name="Toshchakov S.V."/>
            <person name="Samarov N.I."/>
            <person name="Korzhenkov A."/>
            <person name="Kublanov I.V."/>
        </authorList>
    </citation>
    <scope>NUCLEOTIDE SEQUENCE [LARGE SCALE GENOMIC DNA]</scope>
    <source>
        <strain evidence="5 6">HArcel1</strain>
    </source>
</reference>
<comment type="similarity">
    <text evidence="2">Belongs to the HAD-like hydrolase superfamily.</text>
</comment>
<dbReference type="PRINTS" id="PR00413">
    <property type="entry name" value="HADHALOGNASE"/>
</dbReference>
<dbReference type="SFLD" id="SFLDS00003">
    <property type="entry name" value="Haloacid_Dehalogenase"/>
    <property type="match status" value="1"/>
</dbReference>
<accession>A0A2R4X079</accession>
<organism evidence="5 6">
    <name type="scientific">Halococcoides cellulosivorans</name>
    <dbReference type="NCBI Taxonomy" id="1679096"/>
    <lineage>
        <taxon>Archaea</taxon>
        <taxon>Methanobacteriati</taxon>
        <taxon>Methanobacteriota</taxon>
        <taxon>Stenosarchaea group</taxon>
        <taxon>Halobacteria</taxon>
        <taxon>Halobacteriales</taxon>
        <taxon>Haloarculaceae</taxon>
        <taxon>Halococcoides</taxon>
    </lineage>
</organism>
<keyword evidence="4" id="KW-0460">Magnesium</keyword>
<dbReference type="Gene3D" id="3.40.50.1000">
    <property type="entry name" value="HAD superfamily/HAD-like"/>
    <property type="match status" value="1"/>
</dbReference>
<dbReference type="PANTHER" id="PTHR46470">
    <property type="entry name" value="N-ACYLNEURAMINATE-9-PHOSPHATASE"/>
    <property type="match status" value="1"/>
</dbReference>